<dbReference type="InterPro" id="IPR022398">
    <property type="entry name" value="Peptidase_S8_His-AS"/>
</dbReference>
<dbReference type="CDD" id="cd02124">
    <property type="entry name" value="PA_PoS1_like"/>
    <property type="match status" value="1"/>
</dbReference>
<keyword evidence="6 9" id="KW-0378">Hydrolase</keyword>
<dbReference type="SUPFAM" id="SSF52743">
    <property type="entry name" value="Subtilisin-like"/>
    <property type="match status" value="1"/>
</dbReference>
<comment type="caution">
    <text evidence="14">The sequence shown here is derived from an EMBL/GenBank/DDBJ whole genome shotgun (WGS) entry which is preliminary data.</text>
</comment>
<dbReference type="InterPro" id="IPR023827">
    <property type="entry name" value="Peptidase_S8_Asp-AS"/>
</dbReference>
<dbReference type="SUPFAM" id="SSF52025">
    <property type="entry name" value="PA domain"/>
    <property type="match status" value="1"/>
</dbReference>
<feature type="domain" description="PA" evidence="12">
    <location>
        <begin position="324"/>
        <end position="395"/>
    </location>
</feature>
<dbReference type="Proteomes" id="UP001218188">
    <property type="component" value="Unassembled WGS sequence"/>
</dbReference>
<evidence type="ECO:0000313" key="15">
    <source>
        <dbReference type="Proteomes" id="UP001218188"/>
    </source>
</evidence>
<dbReference type="InterPro" id="IPR050131">
    <property type="entry name" value="Peptidase_S8_subtilisin-like"/>
</dbReference>
<evidence type="ECO:0000256" key="8">
    <source>
        <dbReference type="PIRSR" id="PIRSR615500-1"/>
    </source>
</evidence>
<dbReference type="InterPro" id="IPR046450">
    <property type="entry name" value="PA_dom_sf"/>
</dbReference>
<dbReference type="PRINTS" id="PR00723">
    <property type="entry name" value="SUBTILISIN"/>
</dbReference>
<dbReference type="Gene3D" id="3.50.30.30">
    <property type="match status" value="1"/>
</dbReference>
<evidence type="ECO:0000259" key="13">
    <source>
        <dbReference type="Pfam" id="PF06280"/>
    </source>
</evidence>
<evidence type="ECO:0000256" key="10">
    <source>
        <dbReference type="RuleBase" id="RU003355"/>
    </source>
</evidence>
<protein>
    <submittedName>
        <fullName evidence="14">Subtilisin-like protease</fullName>
    </submittedName>
</protein>
<keyword evidence="5" id="KW-0732">Signal</keyword>
<comment type="similarity">
    <text evidence="1 9 10">Belongs to the peptidase S8 family.</text>
</comment>
<dbReference type="PROSITE" id="PS00138">
    <property type="entry name" value="SUBTILASE_SER"/>
    <property type="match status" value="1"/>
</dbReference>
<dbReference type="GO" id="GO:0016020">
    <property type="term" value="C:membrane"/>
    <property type="evidence" value="ECO:0007669"/>
    <property type="project" value="InterPro"/>
</dbReference>
<dbReference type="PANTHER" id="PTHR43806">
    <property type="entry name" value="PEPTIDASE S8"/>
    <property type="match status" value="1"/>
</dbReference>
<evidence type="ECO:0000256" key="2">
    <source>
        <dbReference type="ARBA" id="ARBA00022512"/>
    </source>
</evidence>
<evidence type="ECO:0000256" key="1">
    <source>
        <dbReference type="ARBA" id="ARBA00011073"/>
    </source>
</evidence>
<dbReference type="Gene3D" id="3.40.50.200">
    <property type="entry name" value="Peptidase S8/S53 domain"/>
    <property type="match status" value="1"/>
</dbReference>
<dbReference type="GO" id="GO:0005615">
    <property type="term" value="C:extracellular space"/>
    <property type="evidence" value="ECO:0007669"/>
    <property type="project" value="TreeGrafter"/>
</dbReference>
<dbReference type="GO" id="GO:0004252">
    <property type="term" value="F:serine-type endopeptidase activity"/>
    <property type="evidence" value="ECO:0007669"/>
    <property type="project" value="UniProtKB-UniRule"/>
</dbReference>
<keyword evidence="7 9" id="KW-0720">Serine protease</keyword>
<dbReference type="InterPro" id="IPR000209">
    <property type="entry name" value="Peptidase_S8/S53_dom"/>
</dbReference>
<dbReference type="EMBL" id="JARJCM010000004">
    <property type="protein sequence ID" value="KAJ7045850.1"/>
    <property type="molecule type" value="Genomic_DNA"/>
</dbReference>
<feature type="active site" description="Charge relay system" evidence="8 9">
    <location>
        <position position="159"/>
    </location>
</feature>
<dbReference type="Pfam" id="PF02225">
    <property type="entry name" value="PA"/>
    <property type="match status" value="1"/>
</dbReference>
<dbReference type="GO" id="GO:0006508">
    <property type="term" value="P:proteolysis"/>
    <property type="evidence" value="ECO:0007669"/>
    <property type="project" value="UniProtKB-KW"/>
</dbReference>
<dbReference type="AlphaFoldDB" id="A0AAD6TJ05"/>
<dbReference type="InterPro" id="IPR003137">
    <property type="entry name" value="PA_domain"/>
</dbReference>
<keyword evidence="4 9" id="KW-0645">Protease</keyword>
<dbReference type="PROSITE" id="PS51892">
    <property type="entry name" value="SUBTILASE"/>
    <property type="match status" value="1"/>
</dbReference>
<dbReference type="CDD" id="cd07489">
    <property type="entry name" value="Peptidases_S8_5"/>
    <property type="match status" value="1"/>
</dbReference>
<organism evidence="14 15">
    <name type="scientific">Mycena alexandri</name>
    <dbReference type="NCBI Taxonomy" id="1745969"/>
    <lineage>
        <taxon>Eukaryota</taxon>
        <taxon>Fungi</taxon>
        <taxon>Dikarya</taxon>
        <taxon>Basidiomycota</taxon>
        <taxon>Agaricomycotina</taxon>
        <taxon>Agaricomycetes</taxon>
        <taxon>Agaricomycetidae</taxon>
        <taxon>Agaricales</taxon>
        <taxon>Marasmiineae</taxon>
        <taxon>Mycenaceae</taxon>
        <taxon>Mycena</taxon>
    </lineage>
</organism>
<keyword evidence="3" id="KW-0964">Secreted</keyword>
<dbReference type="PROSITE" id="PS00137">
    <property type="entry name" value="SUBTILASE_HIS"/>
    <property type="match status" value="1"/>
</dbReference>
<dbReference type="InterPro" id="IPR010435">
    <property type="entry name" value="C5a/SBT2-like_Fn3"/>
</dbReference>
<gene>
    <name evidence="14" type="ORF">C8F04DRAFT_451076</name>
</gene>
<evidence type="ECO:0000259" key="12">
    <source>
        <dbReference type="Pfam" id="PF02225"/>
    </source>
</evidence>
<keyword evidence="15" id="KW-1185">Reference proteome</keyword>
<feature type="domain" description="C5a peptidase/Subtilisin-like protease SBT2-like Fn3-like" evidence="13">
    <location>
        <begin position="549"/>
        <end position="657"/>
    </location>
</feature>
<proteinExistence type="inferred from homology"/>
<dbReference type="PANTHER" id="PTHR43806:SF66">
    <property type="entry name" value="SERIN ENDOPEPTIDASE"/>
    <property type="match status" value="1"/>
</dbReference>
<feature type="domain" description="Peptidase S8/S53" evidence="11">
    <location>
        <begin position="92"/>
        <end position="528"/>
    </location>
</feature>
<evidence type="ECO:0000256" key="4">
    <source>
        <dbReference type="ARBA" id="ARBA00022670"/>
    </source>
</evidence>
<evidence type="ECO:0000256" key="6">
    <source>
        <dbReference type="ARBA" id="ARBA00022801"/>
    </source>
</evidence>
<dbReference type="Pfam" id="PF00082">
    <property type="entry name" value="Peptidase_S8"/>
    <property type="match status" value="1"/>
</dbReference>
<feature type="active site" description="Charge relay system" evidence="8 9">
    <location>
        <position position="472"/>
    </location>
</feature>
<dbReference type="InterPro" id="IPR034187">
    <property type="entry name" value="Peptidases_S8_5"/>
</dbReference>
<evidence type="ECO:0000256" key="9">
    <source>
        <dbReference type="PROSITE-ProRule" id="PRU01240"/>
    </source>
</evidence>
<reference evidence="14" key="1">
    <citation type="submission" date="2023-03" db="EMBL/GenBank/DDBJ databases">
        <title>Massive genome expansion in bonnet fungi (Mycena s.s.) driven by repeated elements and novel gene families across ecological guilds.</title>
        <authorList>
            <consortium name="Lawrence Berkeley National Laboratory"/>
            <person name="Harder C.B."/>
            <person name="Miyauchi S."/>
            <person name="Viragh M."/>
            <person name="Kuo A."/>
            <person name="Thoen E."/>
            <person name="Andreopoulos B."/>
            <person name="Lu D."/>
            <person name="Skrede I."/>
            <person name="Drula E."/>
            <person name="Henrissat B."/>
            <person name="Morin E."/>
            <person name="Kohler A."/>
            <person name="Barry K."/>
            <person name="LaButti K."/>
            <person name="Morin E."/>
            <person name="Salamov A."/>
            <person name="Lipzen A."/>
            <person name="Mereny Z."/>
            <person name="Hegedus B."/>
            <person name="Baldrian P."/>
            <person name="Stursova M."/>
            <person name="Weitz H."/>
            <person name="Taylor A."/>
            <person name="Grigoriev I.V."/>
            <person name="Nagy L.G."/>
            <person name="Martin F."/>
            <person name="Kauserud H."/>
        </authorList>
    </citation>
    <scope>NUCLEOTIDE SEQUENCE</scope>
    <source>
        <strain evidence="14">CBHHK200</strain>
    </source>
</reference>
<dbReference type="InterPro" id="IPR023828">
    <property type="entry name" value="Peptidase_S8_Ser-AS"/>
</dbReference>
<evidence type="ECO:0000256" key="3">
    <source>
        <dbReference type="ARBA" id="ARBA00022525"/>
    </source>
</evidence>
<dbReference type="InterPro" id="IPR036852">
    <property type="entry name" value="Peptidase_S8/S53_dom_sf"/>
</dbReference>
<name>A0AAD6TJ05_9AGAR</name>
<sequence>MRTRGIAFDIGQEYNTPDILIGAAIRLSSFHDVAKLSEIPGVKAIRPIIKVPAPKPVSSTVVKDPKASDIPDTYSTHLMTGVDKVHAQGNFGQGIKIGIIDTGIDYNHPLLCEHADDEELSCFGPGNKVIGGYDFVGDAFNGEDTPSPDRNPLDECNGHGTHVAGIIAASPNNTMGISGVAYNASLASYRIFGCIGYTSDDIISAALIMAYNQGMNILTLSLGSNNGWTTGTASVVASRIAAQGRVVTVAAGNNGLDGAWYSSDPGAGIGVIPVASVDNIVSPIQNMTVEGVDHDPIPYFMATPLPGVNGSMPIYATSTNFSQPDDACNQLPDSTPDLSPYIVVIHRGTCVFTQKLANVAAKGAKVAIIYNSDTGAFAAISVGGYKAVLISAADGKFLVEQFAAGVNITLNFPQGGAAFAVVNPDGGLISSFSTIGPTFDMYPGVALAAPGGNILSTLPVKLGSYALESGTSMSCPFAAGAAALMLKALGSTSPAAGEAVMRILQTTAVGVAGSHADGAPLKTVAQQGAGLIQVDRAIAMRTIVSPGQITLNDTEHFKANHTISITNMGNKTVAYEIRHVPAGTIGTIDANTHDVDPTPLLIPGAATISFSASTVTLHPQQTHHITATFSPPDALNTTLPVYSGFIEVVGASETLKVTYLGVAAALRETPVLDTSSEFFGIPLPALINAQGRPQEAPTNYTFEGEDFPFLLFRLIFGTALLRIDLVDKDERLTPSIPLPSFERRDIAAAPVPFTWWWTESAAGTSKIKTIGPIGEVDYVARSTNDPFGGYSSFGFQGTFANTTRINDGQYRALLRVLRVNGNRNNEEDYESWLSPQFGVVTPT</sequence>
<dbReference type="PROSITE" id="PS00136">
    <property type="entry name" value="SUBTILASE_ASP"/>
    <property type="match status" value="1"/>
</dbReference>
<dbReference type="InterPro" id="IPR015500">
    <property type="entry name" value="Peptidase_S8_subtilisin-rel"/>
</dbReference>
<evidence type="ECO:0000259" key="11">
    <source>
        <dbReference type="Pfam" id="PF00082"/>
    </source>
</evidence>
<feature type="active site" description="Charge relay system" evidence="8 9">
    <location>
        <position position="101"/>
    </location>
</feature>
<dbReference type="Pfam" id="PF06280">
    <property type="entry name" value="fn3_5"/>
    <property type="match status" value="1"/>
</dbReference>
<keyword evidence="2" id="KW-0134">Cell wall</keyword>
<evidence type="ECO:0000256" key="5">
    <source>
        <dbReference type="ARBA" id="ARBA00022729"/>
    </source>
</evidence>
<evidence type="ECO:0000313" key="14">
    <source>
        <dbReference type="EMBL" id="KAJ7045850.1"/>
    </source>
</evidence>
<accession>A0AAD6TJ05</accession>
<evidence type="ECO:0000256" key="7">
    <source>
        <dbReference type="ARBA" id="ARBA00022825"/>
    </source>
</evidence>